<sequence length="356" mass="39871">MFHEFRQADAASEASNRDASFLSRAASFFLRCVSKERSRGPWPDLLDLYRHYGLERYPYSVSPNSTLSSSLPNLTRVVGMLDRELGLGALFRPSLTTARRRRQPDTTVLFLDPPESTPSLRLRGAGGKMDQEGLLKKIAAGFALLKKPGRKINEEARQTNHAGKVPAFARTTEAKPTLLQEYVFQQTETNDLYWSNRDREEENLENRWPPLHLEPRADYFEARNTLLISPSLVSFLSAMLVSVDPLLVPVLGLDIFRGLLSVVTSSRRSPAAGSNASASWQEARAGGMFPGGRENATRCLEGQYVNLTGDRQLWPRLSDQLFFESAVVEPLFTLYKGYLEKVVVPLSETKVFQGAN</sequence>
<dbReference type="EMBL" id="JARKHS020031669">
    <property type="protein sequence ID" value="KAK8760972.1"/>
    <property type="molecule type" value="Genomic_DNA"/>
</dbReference>
<reference evidence="1 2" key="1">
    <citation type="journal article" date="2023" name="Arcadia Sci">
        <title>De novo assembly of a long-read Amblyomma americanum tick genome.</title>
        <authorList>
            <person name="Chou S."/>
            <person name="Poskanzer K.E."/>
            <person name="Rollins M."/>
            <person name="Thuy-Boun P.S."/>
        </authorList>
    </citation>
    <scope>NUCLEOTIDE SEQUENCE [LARGE SCALE GENOMIC DNA]</scope>
    <source>
        <strain evidence="1">F_SG_1</strain>
        <tissue evidence="1">Salivary glands</tissue>
    </source>
</reference>
<organism evidence="1 2">
    <name type="scientific">Amblyomma americanum</name>
    <name type="common">Lone star tick</name>
    <dbReference type="NCBI Taxonomy" id="6943"/>
    <lineage>
        <taxon>Eukaryota</taxon>
        <taxon>Metazoa</taxon>
        <taxon>Ecdysozoa</taxon>
        <taxon>Arthropoda</taxon>
        <taxon>Chelicerata</taxon>
        <taxon>Arachnida</taxon>
        <taxon>Acari</taxon>
        <taxon>Parasitiformes</taxon>
        <taxon>Ixodida</taxon>
        <taxon>Ixodoidea</taxon>
        <taxon>Ixodidae</taxon>
        <taxon>Amblyomminae</taxon>
        <taxon>Amblyomma</taxon>
    </lineage>
</organism>
<gene>
    <name evidence="1" type="ORF">V5799_027761</name>
</gene>
<comment type="caution">
    <text evidence="1">The sequence shown here is derived from an EMBL/GenBank/DDBJ whole genome shotgun (WGS) entry which is preliminary data.</text>
</comment>
<evidence type="ECO:0000313" key="2">
    <source>
        <dbReference type="Proteomes" id="UP001321473"/>
    </source>
</evidence>
<dbReference type="Proteomes" id="UP001321473">
    <property type="component" value="Unassembled WGS sequence"/>
</dbReference>
<dbReference type="AlphaFoldDB" id="A0AAQ4DET2"/>
<evidence type="ECO:0000313" key="1">
    <source>
        <dbReference type="EMBL" id="KAK8760972.1"/>
    </source>
</evidence>
<accession>A0AAQ4DET2</accession>
<name>A0AAQ4DET2_AMBAM</name>
<protein>
    <submittedName>
        <fullName evidence="1">Uncharacterized protein</fullName>
    </submittedName>
</protein>
<keyword evidence="2" id="KW-1185">Reference proteome</keyword>
<proteinExistence type="predicted"/>